<keyword evidence="3" id="KW-1185">Reference proteome</keyword>
<dbReference type="RefSeq" id="WP_126769790.1">
    <property type="nucleotide sequence ID" value="NZ_PIPX01000001.1"/>
</dbReference>
<organism evidence="2 3">
    <name type="scientific">Pseudidiomarina homiensis</name>
    <dbReference type="NCBI Taxonomy" id="364198"/>
    <lineage>
        <taxon>Bacteria</taxon>
        <taxon>Pseudomonadati</taxon>
        <taxon>Pseudomonadota</taxon>
        <taxon>Gammaproteobacteria</taxon>
        <taxon>Alteromonadales</taxon>
        <taxon>Idiomarinaceae</taxon>
        <taxon>Pseudidiomarina</taxon>
    </lineage>
</organism>
<keyword evidence="1" id="KW-0812">Transmembrane</keyword>
<gene>
    <name evidence="2" type="ORF">CWI70_01165</name>
</gene>
<evidence type="ECO:0000313" key="2">
    <source>
        <dbReference type="EMBL" id="RUO55423.1"/>
    </source>
</evidence>
<proteinExistence type="predicted"/>
<keyword evidence="1" id="KW-1133">Transmembrane helix</keyword>
<dbReference type="Proteomes" id="UP000287649">
    <property type="component" value="Unassembled WGS sequence"/>
</dbReference>
<dbReference type="OrthoDB" id="6241286at2"/>
<sequence length="136" mass="15151">MKQHPTKRKLSATEQLLEQRLQAMAKPEHAVEWRELSVKLGPAQQTAHKPRRLFWLTPAVAVAAAVAWLVVIQPQTTQQPQPNTSPMLLAGNYSLDTLDQQLQRAYLEGADASEIDALWQRRAVLTATSTAKETSS</sequence>
<protein>
    <submittedName>
        <fullName evidence="2">Uncharacterized protein</fullName>
    </submittedName>
</protein>
<dbReference type="EMBL" id="PIPX01000001">
    <property type="protein sequence ID" value="RUO55423.1"/>
    <property type="molecule type" value="Genomic_DNA"/>
</dbReference>
<evidence type="ECO:0000256" key="1">
    <source>
        <dbReference type="SAM" id="Phobius"/>
    </source>
</evidence>
<feature type="transmembrane region" description="Helical" evidence="1">
    <location>
        <begin position="53"/>
        <end position="71"/>
    </location>
</feature>
<comment type="caution">
    <text evidence="2">The sequence shown here is derived from an EMBL/GenBank/DDBJ whole genome shotgun (WGS) entry which is preliminary data.</text>
</comment>
<dbReference type="AlphaFoldDB" id="A0A432Y390"/>
<accession>A0A432Y390</accession>
<name>A0A432Y390_9GAMM</name>
<reference evidence="3" key="1">
    <citation type="journal article" date="2018" name="Front. Microbiol.">
        <title>Genome-Based Analysis Reveals the Taxonomy and Diversity of the Family Idiomarinaceae.</title>
        <authorList>
            <person name="Liu Y."/>
            <person name="Lai Q."/>
            <person name="Shao Z."/>
        </authorList>
    </citation>
    <scope>NUCLEOTIDE SEQUENCE [LARGE SCALE GENOMIC DNA]</scope>
    <source>
        <strain evidence="3">PO-M2</strain>
    </source>
</reference>
<keyword evidence="1" id="KW-0472">Membrane</keyword>
<evidence type="ECO:0000313" key="3">
    <source>
        <dbReference type="Proteomes" id="UP000287649"/>
    </source>
</evidence>